<protein>
    <submittedName>
        <fullName evidence="10">Methyl-accepting chemotaxis sensory transducer</fullName>
    </submittedName>
</protein>
<evidence type="ECO:0000256" key="3">
    <source>
        <dbReference type="ARBA" id="ARBA00022989"/>
    </source>
</evidence>
<dbReference type="GO" id="GO:0016020">
    <property type="term" value="C:membrane"/>
    <property type="evidence" value="ECO:0007669"/>
    <property type="project" value="UniProtKB-SubCell"/>
</dbReference>
<gene>
    <name evidence="10" type="ORF">FuraDRAFT_2730</name>
</gene>
<accession>B9Z5U5</accession>
<feature type="domain" description="Methyl-accepting transducer" evidence="9">
    <location>
        <begin position="268"/>
        <end position="504"/>
    </location>
</feature>
<dbReference type="PROSITE" id="PS50111">
    <property type="entry name" value="CHEMOTAXIS_TRANSDUC_2"/>
    <property type="match status" value="1"/>
</dbReference>
<dbReference type="CDD" id="cd11386">
    <property type="entry name" value="MCP_signal"/>
    <property type="match status" value="1"/>
</dbReference>
<dbReference type="SMART" id="SM00283">
    <property type="entry name" value="MA"/>
    <property type="match status" value="1"/>
</dbReference>
<comment type="caution">
    <text evidence="10">The sequence shown here is derived from an EMBL/GenBank/DDBJ whole genome shotgun (WGS) entry which is preliminary data.</text>
</comment>
<comment type="similarity">
    <text evidence="6">Belongs to the methyl-accepting chemotaxis (MCP) protein family.</text>
</comment>
<evidence type="ECO:0000259" key="9">
    <source>
        <dbReference type="PROSITE" id="PS50111"/>
    </source>
</evidence>
<dbReference type="RefSeq" id="WP_008954750.1">
    <property type="nucleotide sequence ID" value="NZ_ACIS01000007.1"/>
</dbReference>
<comment type="subcellular location">
    <subcellularLocation>
        <location evidence="1">Membrane</location>
        <topology evidence="1">Multi-pass membrane protein</topology>
    </subcellularLocation>
</comment>
<dbReference type="Proteomes" id="UP000003165">
    <property type="component" value="Unassembled WGS sequence"/>
</dbReference>
<evidence type="ECO:0000256" key="7">
    <source>
        <dbReference type="PROSITE-ProRule" id="PRU00284"/>
    </source>
</evidence>
<evidence type="ECO:0000313" key="10">
    <source>
        <dbReference type="EMBL" id="EEG07942.1"/>
    </source>
</evidence>
<evidence type="ECO:0000256" key="6">
    <source>
        <dbReference type="ARBA" id="ARBA00029447"/>
    </source>
</evidence>
<evidence type="ECO:0000256" key="8">
    <source>
        <dbReference type="SAM" id="Phobius"/>
    </source>
</evidence>
<reference evidence="10 11" key="1">
    <citation type="submission" date="2009-02" db="EMBL/GenBank/DDBJ databases">
        <title>Sequencing of the draft genome and assembly of Lutiella nitroferrum 2002.</title>
        <authorList>
            <consortium name="US DOE Joint Genome Institute (JGI-PGF)"/>
            <person name="Lucas S."/>
            <person name="Copeland A."/>
            <person name="Lapidus A."/>
            <person name="Glavina del Rio T."/>
            <person name="Tice H."/>
            <person name="Bruce D."/>
            <person name="Goodwin L."/>
            <person name="Pitluck S."/>
            <person name="Larimer F."/>
            <person name="Land M.L."/>
            <person name="Hauser L."/>
            <person name="Coates J.D."/>
        </authorList>
    </citation>
    <scope>NUCLEOTIDE SEQUENCE [LARGE SCALE GENOMIC DNA]</scope>
    <source>
        <strain evidence="10 11">2002</strain>
    </source>
</reference>
<keyword evidence="2 8" id="KW-0812">Transmembrane</keyword>
<organism evidence="10 11">
    <name type="scientific">Pseudogulbenkiania ferrooxidans 2002</name>
    <dbReference type="NCBI Taxonomy" id="279714"/>
    <lineage>
        <taxon>Bacteria</taxon>
        <taxon>Pseudomonadati</taxon>
        <taxon>Pseudomonadota</taxon>
        <taxon>Betaproteobacteria</taxon>
        <taxon>Neisseriales</taxon>
        <taxon>Chromobacteriaceae</taxon>
        <taxon>Pseudogulbenkiania</taxon>
    </lineage>
</organism>
<keyword evidence="5 7" id="KW-0807">Transducer</keyword>
<dbReference type="PANTHER" id="PTHR32089:SF119">
    <property type="entry name" value="METHYL-ACCEPTING CHEMOTAXIS PROTEIN CTPL"/>
    <property type="match status" value="1"/>
</dbReference>
<sequence precursor="true">MRPASSRRLRPILISFIAVTIALLLAQGVAMVASLNRLYQASRTEHQVTNVLAGAMKEARYHVVQIQQFLTDVCATGERDGFADAATHFRAVNRDLDQIAALSQEQAPAAQQIKPLVEQFYLVGKQMAEVYVRDGREAGNLIMKAKGSGFDDRAEALTHALDDLEKQLEQARAATIGDDERQLLQARQLAIVLGTLLVLLVVGGGIWLYRRVFGLLGGEPALAVALTQRIAGGDLSQPLPATRQGSLLAALAEMQQQLRDTTGQIHRMAGEVKGSVGLLTRSAHDVQHSSHTQNEATRTMAVAVEEVLQSISQLGQQSRDVGTEALDAGQVVGECEHLIHAAADEIGAVAERIGGTAQAIEALQQQTDAIATITRTIHDIADQTNLLALNAAIEAARAGEQGRGFAVVADEVRKLAERTGLATVEISQQIGTIHAGMQDVVTLMRASVAASAEGVAQTRSASQAISGIRDNTGRIAEHIDGITLSLTEQQQAMRDIAQRIEVVASMTEANQQTVDATASAADQLAQSAHGLNFAVAAFRC</sequence>
<dbReference type="Gene3D" id="1.10.287.950">
    <property type="entry name" value="Methyl-accepting chemotaxis protein"/>
    <property type="match status" value="1"/>
</dbReference>
<dbReference type="GO" id="GO:0006935">
    <property type="term" value="P:chemotaxis"/>
    <property type="evidence" value="ECO:0007669"/>
    <property type="project" value="UniProtKB-ARBA"/>
</dbReference>
<keyword evidence="3 8" id="KW-1133">Transmembrane helix</keyword>
<evidence type="ECO:0000256" key="1">
    <source>
        <dbReference type="ARBA" id="ARBA00004141"/>
    </source>
</evidence>
<dbReference type="PANTHER" id="PTHR32089">
    <property type="entry name" value="METHYL-ACCEPTING CHEMOTAXIS PROTEIN MCPB"/>
    <property type="match status" value="1"/>
</dbReference>
<evidence type="ECO:0000313" key="11">
    <source>
        <dbReference type="Proteomes" id="UP000003165"/>
    </source>
</evidence>
<dbReference type="Pfam" id="PF00015">
    <property type="entry name" value="MCPsignal"/>
    <property type="match status" value="1"/>
</dbReference>
<dbReference type="eggNOG" id="COG0840">
    <property type="taxonomic scope" value="Bacteria"/>
</dbReference>
<evidence type="ECO:0000256" key="5">
    <source>
        <dbReference type="ARBA" id="ARBA00023224"/>
    </source>
</evidence>
<dbReference type="GO" id="GO:0007165">
    <property type="term" value="P:signal transduction"/>
    <property type="evidence" value="ECO:0007669"/>
    <property type="project" value="UniProtKB-KW"/>
</dbReference>
<name>B9Z5U5_9NEIS</name>
<feature type="transmembrane region" description="Helical" evidence="8">
    <location>
        <begin position="189"/>
        <end position="209"/>
    </location>
</feature>
<feature type="transmembrane region" description="Helical" evidence="8">
    <location>
        <begin position="12"/>
        <end position="33"/>
    </location>
</feature>
<dbReference type="FunFam" id="1.10.287.950:FF:000001">
    <property type="entry name" value="Methyl-accepting chemotaxis sensory transducer"/>
    <property type="match status" value="1"/>
</dbReference>
<dbReference type="EMBL" id="ACIS01000007">
    <property type="protein sequence ID" value="EEG07942.1"/>
    <property type="molecule type" value="Genomic_DNA"/>
</dbReference>
<evidence type="ECO:0000256" key="4">
    <source>
        <dbReference type="ARBA" id="ARBA00023136"/>
    </source>
</evidence>
<dbReference type="AlphaFoldDB" id="B9Z5U5"/>
<keyword evidence="4 8" id="KW-0472">Membrane</keyword>
<dbReference type="InterPro" id="IPR004089">
    <property type="entry name" value="MCPsignal_dom"/>
</dbReference>
<evidence type="ECO:0000256" key="2">
    <source>
        <dbReference type="ARBA" id="ARBA00022692"/>
    </source>
</evidence>
<proteinExistence type="inferred from homology"/>
<dbReference type="SUPFAM" id="SSF58104">
    <property type="entry name" value="Methyl-accepting chemotaxis protein (MCP) signaling domain"/>
    <property type="match status" value="1"/>
</dbReference>
<keyword evidence="11" id="KW-1185">Reference proteome</keyword>